<feature type="transmembrane region" description="Helical" evidence="8">
    <location>
        <begin position="14"/>
        <end position="32"/>
    </location>
</feature>
<evidence type="ECO:0000256" key="8">
    <source>
        <dbReference type="SAM" id="Phobius"/>
    </source>
</evidence>
<keyword evidence="7 8" id="KW-0472">Membrane</keyword>
<feature type="transmembrane region" description="Helical" evidence="8">
    <location>
        <begin position="94"/>
        <end position="114"/>
    </location>
</feature>
<gene>
    <name evidence="10" type="ORF">A2725_01140</name>
</gene>
<dbReference type="Pfam" id="PF13231">
    <property type="entry name" value="PMT_2"/>
    <property type="match status" value="1"/>
</dbReference>
<sequence>MFEEVKNNLKKKPLLYILLGSLFLCIAYSFVFRIHPVVDARAYDHIAQNIISGNGFVEDAGADVKFDKAITRVGPLYQYFLAFIYLVFGHNYEVVWIIQALLHTVSAYFVYLSAKILFKKYEKVELMALGSTIIFGFSPDLVEISAMLMTETLYIFFWTWLIWYFLNFIDKEKISGSKSWINAISLGIISGLAVLARPPVLFVLPVIFLYFVFKKKYKQIIIMSVAIGAIFTPWTVRNYMAYEKIMPFGAAGGYNFWIGNHVGATGEQDKPEEVEDFIVEYGAYLVSDKSIDEFKIFVRNYPLDFIRLTALRINRYFSVIRPMGFWFYDSGISQFLFLMSSAVWSLLLFVLSLYASIKLWSQRSNTLNYIFAFIFLTPLILFITVVETRYRFQIYPLLSLLAGYGAVLLWQNKKNIKEKAFIMAFGIISLNAIIDLLLSMDKLKEKLGLFI</sequence>
<dbReference type="PANTHER" id="PTHR33908:SF11">
    <property type="entry name" value="MEMBRANE PROTEIN"/>
    <property type="match status" value="1"/>
</dbReference>
<dbReference type="EMBL" id="MFPS01000007">
    <property type="protein sequence ID" value="OGH59416.1"/>
    <property type="molecule type" value="Genomic_DNA"/>
</dbReference>
<feature type="transmembrane region" description="Helical" evidence="8">
    <location>
        <begin position="334"/>
        <end position="355"/>
    </location>
</feature>
<evidence type="ECO:0000259" key="9">
    <source>
        <dbReference type="Pfam" id="PF13231"/>
    </source>
</evidence>
<dbReference type="PANTHER" id="PTHR33908">
    <property type="entry name" value="MANNOSYLTRANSFERASE YKCB-RELATED"/>
    <property type="match status" value="1"/>
</dbReference>
<evidence type="ECO:0000256" key="7">
    <source>
        <dbReference type="ARBA" id="ARBA00023136"/>
    </source>
</evidence>
<reference evidence="10 11" key="1">
    <citation type="journal article" date="2016" name="Nat. Commun.">
        <title>Thousands of microbial genomes shed light on interconnected biogeochemical processes in an aquifer system.</title>
        <authorList>
            <person name="Anantharaman K."/>
            <person name="Brown C.T."/>
            <person name="Hug L.A."/>
            <person name="Sharon I."/>
            <person name="Castelle C.J."/>
            <person name="Probst A.J."/>
            <person name="Thomas B.C."/>
            <person name="Singh A."/>
            <person name="Wilkins M.J."/>
            <person name="Karaoz U."/>
            <person name="Brodie E.L."/>
            <person name="Williams K.H."/>
            <person name="Hubbard S.S."/>
            <person name="Banfield J.F."/>
        </authorList>
    </citation>
    <scope>NUCLEOTIDE SEQUENCE [LARGE SCALE GENOMIC DNA]</scope>
</reference>
<dbReference type="Proteomes" id="UP000177067">
    <property type="component" value="Unassembled WGS sequence"/>
</dbReference>
<dbReference type="GO" id="GO:0005886">
    <property type="term" value="C:plasma membrane"/>
    <property type="evidence" value="ECO:0007669"/>
    <property type="project" value="UniProtKB-SubCell"/>
</dbReference>
<evidence type="ECO:0000256" key="6">
    <source>
        <dbReference type="ARBA" id="ARBA00022989"/>
    </source>
</evidence>
<dbReference type="AlphaFoldDB" id="A0A1F6LJA1"/>
<keyword evidence="3" id="KW-0328">Glycosyltransferase</keyword>
<evidence type="ECO:0000256" key="4">
    <source>
        <dbReference type="ARBA" id="ARBA00022679"/>
    </source>
</evidence>
<dbReference type="InterPro" id="IPR050297">
    <property type="entry name" value="LipidA_mod_glycosyltrf_83"/>
</dbReference>
<protein>
    <recommendedName>
        <fullName evidence="9">Glycosyltransferase RgtA/B/C/D-like domain-containing protein</fullName>
    </recommendedName>
</protein>
<keyword evidence="6 8" id="KW-1133">Transmembrane helix</keyword>
<comment type="subcellular location">
    <subcellularLocation>
        <location evidence="1">Cell membrane</location>
        <topology evidence="1">Multi-pass membrane protein</topology>
    </subcellularLocation>
</comment>
<keyword evidence="2" id="KW-1003">Cell membrane</keyword>
<proteinExistence type="predicted"/>
<keyword evidence="4" id="KW-0808">Transferase</keyword>
<feature type="transmembrane region" description="Helical" evidence="8">
    <location>
        <begin position="422"/>
        <end position="440"/>
    </location>
</feature>
<feature type="transmembrane region" description="Helical" evidence="8">
    <location>
        <begin position="392"/>
        <end position="410"/>
    </location>
</feature>
<evidence type="ECO:0000313" key="11">
    <source>
        <dbReference type="Proteomes" id="UP000177067"/>
    </source>
</evidence>
<feature type="transmembrane region" description="Helical" evidence="8">
    <location>
        <begin position="181"/>
        <end position="213"/>
    </location>
</feature>
<keyword evidence="5 8" id="KW-0812">Transmembrane</keyword>
<name>A0A1F6LJA1_9BACT</name>
<feature type="transmembrane region" description="Helical" evidence="8">
    <location>
        <begin position="69"/>
        <end position="88"/>
    </location>
</feature>
<dbReference type="GO" id="GO:0009103">
    <property type="term" value="P:lipopolysaccharide biosynthetic process"/>
    <property type="evidence" value="ECO:0007669"/>
    <property type="project" value="UniProtKB-ARBA"/>
</dbReference>
<evidence type="ECO:0000256" key="1">
    <source>
        <dbReference type="ARBA" id="ARBA00004651"/>
    </source>
</evidence>
<evidence type="ECO:0000313" key="10">
    <source>
        <dbReference type="EMBL" id="OGH59416.1"/>
    </source>
</evidence>
<evidence type="ECO:0000256" key="5">
    <source>
        <dbReference type="ARBA" id="ARBA00022692"/>
    </source>
</evidence>
<feature type="transmembrane region" description="Helical" evidence="8">
    <location>
        <begin position="152"/>
        <end position="169"/>
    </location>
</feature>
<dbReference type="GO" id="GO:0016763">
    <property type="term" value="F:pentosyltransferase activity"/>
    <property type="evidence" value="ECO:0007669"/>
    <property type="project" value="TreeGrafter"/>
</dbReference>
<evidence type="ECO:0000256" key="3">
    <source>
        <dbReference type="ARBA" id="ARBA00022676"/>
    </source>
</evidence>
<accession>A0A1F6LJA1</accession>
<dbReference type="InterPro" id="IPR038731">
    <property type="entry name" value="RgtA/B/C-like"/>
</dbReference>
<comment type="caution">
    <text evidence="10">The sequence shown here is derived from an EMBL/GenBank/DDBJ whole genome shotgun (WGS) entry which is preliminary data.</text>
</comment>
<feature type="transmembrane region" description="Helical" evidence="8">
    <location>
        <begin position="367"/>
        <end position="386"/>
    </location>
</feature>
<feature type="domain" description="Glycosyltransferase RgtA/B/C/D-like" evidence="9">
    <location>
        <begin position="74"/>
        <end position="223"/>
    </location>
</feature>
<organism evidence="10 11">
    <name type="scientific">Candidatus Magasanikbacteria bacterium RIFCSPHIGHO2_01_FULL_33_34</name>
    <dbReference type="NCBI Taxonomy" id="1798671"/>
    <lineage>
        <taxon>Bacteria</taxon>
        <taxon>Candidatus Magasanikiibacteriota</taxon>
    </lineage>
</organism>
<feature type="transmembrane region" description="Helical" evidence="8">
    <location>
        <begin position="219"/>
        <end position="236"/>
    </location>
</feature>
<evidence type="ECO:0000256" key="2">
    <source>
        <dbReference type="ARBA" id="ARBA00022475"/>
    </source>
</evidence>